<gene>
    <name evidence="1" type="ORF">F992_01609</name>
</gene>
<name>A0ABP2TXH8_9GAMM</name>
<reference evidence="1 2" key="2">
    <citation type="journal article" date="2016" name="Int. J. Syst. Evol. Microbiol.">
        <title>Taxonomy of haemolytic and/or proteolytic strains of the genus Acinetobacter with the proposal of Acinetobacter courvalinii sp. nov. (genomic species 14 sensu Bouvet &amp; Jeanjean), Acinetobacter dispersus sp. nov. (genomic species 17), Acinetobacter modestus sp. nov., Acinetobacter proteolyticus sp. nov. and Acinetobacter vivianii sp. nov.</title>
        <authorList>
            <person name="Nemec A."/>
            <person name="Radolfova-Krizova L."/>
            <person name="Maixnerova M."/>
            <person name="Vrestiakova E."/>
            <person name="Jezek P."/>
            <person name="Sedo O."/>
        </authorList>
    </citation>
    <scope>NUCLEOTIDE SEQUENCE [LARGE SCALE GENOMIC DNA]</scope>
    <source>
        <strain evidence="1 2">NIPH 236</strain>
    </source>
</reference>
<proteinExistence type="predicted"/>
<keyword evidence="2" id="KW-1185">Reference proteome</keyword>
<dbReference type="Proteomes" id="UP000013190">
    <property type="component" value="Unassembled WGS sequence"/>
</dbReference>
<dbReference type="EMBL" id="APOJ01000023">
    <property type="protein sequence ID" value="ENU27005.1"/>
    <property type="molecule type" value="Genomic_DNA"/>
</dbReference>
<sequence>MSRLTKLDRMSPEEKTAESNRFWAANDSAQFPPETVAIVLGLSLSWLQNKRTNGGGIPFFKPNGRKIIYYLKADVIDYINKNKLKHTA</sequence>
<accession>A0ABP2TXH8</accession>
<evidence type="ECO:0000313" key="2">
    <source>
        <dbReference type="Proteomes" id="UP000013190"/>
    </source>
</evidence>
<evidence type="ECO:0000313" key="1">
    <source>
        <dbReference type="EMBL" id="ENU27005.1"/>
    </source>
</evidence>
<dbReference type="GeneID" id="92835015"/>
<evidence type="ECO:0008006" key="3">
    <source>
        <dbReference type="Google" id="ProtNLM"/>
    </source>
</evidence>
<comment type="caution">
    <text evidence="1">The sequence shown here is derived from an EMBL/GenBank/DDBJ whole genome shotgun (WGS) entry which is preliminary data.</text>
</comment>
<reference evidence="2" key="1">
    <citation type="submission" date="2013-02" db="EMBL/GenBank/DDBJ databases">
        <title>The Genome Sequence of Acinetobacter sp. NIPH 236.</title>
        <authorList>
            <consortium name="The Broad Institute Genome Sequencing Platform"/>
            <consortium name="The Broad Institute Genome Sequencing Center for Infectious Disease"/>
            <person name="Cerqueira G."/>
            <person name="Feldgarden M."/>
            <person name="Courvalin P."/>
            <person name="Perichon B."/>
            <person name="Grillot-Courvalin C."/>
            <person name="Clermont D."/>
            <person name="Rocha E."/>
            <person name="Yoon E.-J."/>
            <person name="Nemec A."/>
            <person name="Walker B."/>
            <person name="Young S.K."/>
            <person name="Zeng Q."/>
            <person name="Gargeya S."/>
            <person name="Fitzgerald M."/>
            <person name="Haas B."/>
            <person name="Abouelleil A."/>
            <person name="Alvarado L."/>
            <person name="Arachchi H.M."/>
            <person name="Berlin A.M."/>
            <person name="Chapman S.B."/>
            <person name="Dewar J."/>
            <person name="Goldberg J."/>
            <person name="Griggs A."/>
            <person name="Gujja S."/>
            <person name="Hansen M."/>
            <person name="Howarth C."/>
            <person name="Imamovic A."/>
            <person name="Larimer J."/>
            <person name="McCowan C."/>
            <person name="Murphy C."/>
            <person name="Neiman D."/>
            <person name="Pearson M."/>
            <person name="Priest M."/>
            <person name="Roberts A."/>
            <person name="Saif S."/>
            <person name="Shea T."/>
            <person name="Sisk P."/>
            <person name="Sykes S."/>
            <person name="Wortman J."/>
            <person name="Nusbaum C."/>
            <person name="Birren B."/>
        </authorList>
    </citation>
    <scope>NUCLEOTIDE SEQUENCE [LARGE SCALE GENOMIC DNA]</scope>
    <source>
        <strain evidence="2">NIPH 236</strain>
    </source>
</reference>
<protein>
    <recommendedName>
        <fullName evidence="3">DNA-binding protein</fullName>
    </recommendedName>
</protein>
<dbReference type="RefSeq" id="WP_004661607.1">
    <property type="nucleotide sequence ID" value="NZ_BMDV01000002.1"/>
</dbReference>
<organism evidence="1 2">
    <name type="scientific">Acinetobacter modestus</name>
    <dbReference type="NCBI Taxonomy" id="1776740"/>
    <lineage>
        <taxon>Bacteria</taxon>
        <taxon>Pseudomonadati</taxon>
        <taxon>Pseudomonadota</taxon>
        <taxon>Gammaproteobacteria</taxon>
        <taxon>Moraxellales</taxon>
        <taxon>Moraxellaceae</taxon>
        <taxon>Acinetobacter</taxon>
    </lineage>
</organism>